<reference evidence="1" key="1">
    <citation type="submission" date="2019-12" db="EMBL/GenBank/DDBJ databases">
        <title>Genome sequencing and annotation of Brassica cretica.</title>
        <authorList>
            <person name="Studholme D.J."/>
            <person name="Sarris P.F."/>
        </authorList>
    </citation>
    <scope>NUCLEOTIDE SEQUENCE</scope>
    <source>
        <strain evidence="1">PFS-102/07</strain>
        <tissue evidence="1">Leaf</tissue>
    </source>
</reference>
<sequence length="115" mass="12369">MFLSSSIAEVSSFFNVSSLPKAVQFRPNLNSKRLITGQKGQRIGYKALNFQGMDTFRWNKGSLVMSNSSGQRGGEPGSPGGVVLEKHKTLKSVGNLSIGSAVSTASGRKPFNRYV</sequence>
<evidence type="ECO:0000313" key="1">
    <source>
        <dbReference type="EMBL" id="KAF2532661.1"/>
    </source>
</evidence>
<accession>A0A8S9FH42</accession>
<protein>
    <submittedName>
        <fullName evidence="1">Uncharacterized protein</fullName>
    </submittedName>
</protein>
<proteinExistence type="predicted"/>
<dbReference type="AlphaFoldDB" id="A0A8S9FH42"/>
<gene>
    <name evidence="1" type="ORF">F2Q70_00030601</name>
</gene>
<dbReference type="EMBL" id="QGKY02002305">
    <property type="protein sequence ID" value="KAF2532661.1"/>
    <property type="molecule type" value="Genomic_DNA"/>
</dbReference>
<name>A0A8S9FH42_BRACR</name>
<comment type="caution">
    <text evidence="1">The sequence shown here is derived from an EMBL/GenBank/DDBJ whole genome shotgun (WGS) entry which is preliminary data.</text>
</comment>
<organism evidence="1">
    <name type="scientific">Brassica cretica</name>
    <name type="common">Mustard</name>
    <dbReference type="NCBI Taxonomy" id="69181"/>
    <lineage>
        <taxon>Eukaryota</taxon>
        <taxon>Viridiplantae</taxon>
        <taxon>Streptophyta</taxon>
        <taxon>Embryophyta</taxon>
        <taxon>Tracheophyta</taxon>
        <taxon>Spermatophyta</taxon>
        <taxon>Magnoliopsida</taxon>
        <taxon>eudicotyledons</taxon>
        <taxon>Gunneridae</taxon>
        <taxon>Pentapetalae</taxon>
        <taxon>rosids</taxon>
        <taxon>malvids</taxon>
        <taxon>Brassicales</taxon>
        <taxon>Brassicaceae</taxon>
        <taxon>Brassiceae</taxon>
        <taxon>Brassica</taxon>
    </lineage>
</organism>